<comment type="caution">
    <text evidence="5">The sequence shown here is derived from an EMBL/GenBank/DDBJ whole genome shotgun (WGS) entry which is preliminary data.</text>
</comment>
<dbReference type="SMART" id="SM00342">
    <property type="entry name" value="HTH_ARAC"/>
    <property type="match status" value="1"/>
</dbReference>
<feature type="region of interest" description="Disordered" evidence="3">
    <location>
        <begin position="271"/>
        <end position="321"/>
    </location>
</feature>
<dbReference type="PROSITE" id="PS01124">
    <property type="entry name" value="HTH_ARAC_FAMILY_2"/>
    <property type="match status" value="1"/>
</dbReference>
<evidence type="ECO:0000256" key="1">
    <source>
        <dbReference type="ARBA" id="ARBA00023015"/>
    </source>
</evidence>
<dbReference type="GO" id="GO:0003700">
    <property type="term" value="F:DNA-binding transcription factor activity"/>
    <property type="evidence" value="ECO:0007669"/>
    <property type="project" value="InterPro"/>
</dbReference>
<evidence type="ECO:0000259" key="4">
    <source>
        <dbReference type="PROSITE" id="PS01124"/>
    </source>
</evidence>
<organism evidence="5 6">
    <name type="scientific">Longimicrobium terrae</name>
    <dbReference type="NCBI Taxonomy" id="1639882"/>
    <lineage>
        <taxon>Bacteria</taxon>
        <taxon>Pseudomonadati</taxon>
        <taxon>Gemmatimonadota</taxon>
        <taxon>Longimicrobiia</taxon>
        <taxon>Longimicrobiales</taxon>
        <taxon>Longimicrobiaceae</taxon>
        <taxon>Longimicrobium</taxon>
    </lineage>
</organism>
<proteinExistence type="predicted"/>
<accession>A0A841H1U4</accession>
<dbReference type="Proteomes" id="UP000582837">
    <property type="component" value="Unassembled WGS sequence"/>
</dbReference>
<evidence type="ECO:0000256" key="2">
    <source>
        <dbReference type="ARBA" id="ARBA00023163"/>
    </source>
</evidence>
<dbReference type="InterPro" id="IPR009057">
    <property type="entry name" value="Homeodomain-like_sf"/>
</dbReference>
<feature type="compositionally biased region" description="Basic and acidic residues" evidence="3">
    <location>
        <begin position="271"/>
        <end position="280"/>
    </location>
</feature>
<dbReference type="GO" id="GO:0043565">
    <property type="term" value="F:sequence-specific DNA binding"/>
    <property type="evidence" value="ECO:0007669"/>
    <property type="project" value="InterPro"/>
</dbReference>
<keyword evidence="2" id="KW-0804">Transcription</keyword>
<reference evidence="5 6" key="1">
    <citation type="submission" date="2020-08" db="EMBL/GenBank/DDBJ databases">
        <title>Genomic Encyclopedia of Type Strains, Phase IV (KMG-IV): sequencing the most valuable type-strain genomes for metagenomic binning, comparative biology and taxonomic classification.</title>
        <authorList>
            <person name="Goeker M."/>
        </authorList>
    </citation>
    <scope>NUCLEOTIDE SEQUENCE [LARGE SCALE GENOMIC DNA]</scope>
    <source>
        <strain evidence="5 6">DSM 29007</strain>
    </source>
</reference>
<dbReference type="AlphaFoldDB" id="A0A841H1U4"/>
<keyword evidence="6" id="KW-1185">Reference proteome</keyword>
<evidence type="ECO:0000313" key="6">
    <source>
        <dbReference type="Proteomes" id="UP000582837"/>
    </source>
</evidence>
<name>A0A841H1U4_9BACT</name>
<evidence type="ECO:0000313" key="5">
    <source>
        <dbReference type="EMBL" id="MBB6072051.1"/>
    </source>
</evidence>
<dbReference type="InterPro" id="IPR018060">
    <property type="entry name" value="HTH_AraC"/>
</dbReference>
<keyword evidence="5" id="KW-0238">DNA-binding</keyword>
<dbReference type="EMBL" id="JACHIA010000012">
    <property type="protein sequence ID" value="MBB6072051.1"/>
    <property type="molecule type" value="Genomic_DNA"/>
</dbReference>
<sequence length="321" mass="35684">MQPIARPLIVMHSDGVFRERVRRVGNQRFKLQFVDDWDALRKALNESPPAALVVADPYTRAYGTETELAPELRSILWEFPTATVIAALEVRRGRVRDLRTLGEWGVKEVIALDEEDTVEAISRRLRSAQGRPLQSLLERSLPSNLSGRARALLMAAAEVVAEGGHGRDLASSLKLSERTLLRWAEQADLPPPRRVLAWMRVLLACELLDDPGQTVLSVAYTCGYASDSSLRRAVQEFTGVMLTQLRKQGAFATASEKFLVEIEDAREAGRIARKETKGADDGSDLPLSRIHPPHDEMTLAATLAGSPERPRRRGRRKANPV</sequence>
<dbReference type="RefSeq" id="WP_170034797.1">
    <property type="nucleotide sequence ID" value="NZ_JABDTL010000001.1"/>
</dbReference>
<feature type="domain" description="HTH araC/xylS-type" evidence="4">
    <location>
        <begin position="168"/>
        <end position="248"/>
    </location>
</feature>
<feature type="compositionally biased region" description="Basic residues" evidence="3">
    <location>
        <begin position="310"/>
        <end position="321"/>
    </location>
</feature>
<dbReference type="SUPFAM" id="SSF46689">
    <property type="entry name" value="Homeodomain-like"/>
    <property type="match status" value="1"/>
</dbReference>
<dbReference type="Gene3D" id="1.10.10.60">
    <property type="entry name" value="Homeodomain-like"/>
    <property type="match status" value="1"/>
</dbReference>
<protein>
    <submittedName>
        <fullName evidence="5">AraC-like DNA-binding protein</fullName>
    </submittedName>
</protein>
<keyword evidence="1" id="KW-0805">Transcription regulation</keyword>
<evidence type="ECO:0000256" key="3">
    <source>
        <dbReference type="SAM" id="MobiDB-lite"/>
    </source>
</evidence>
<gene>
    <name evidence="5" type="ORF">HNQ61_003712</name>
</gene>
<dbReference type="Pfam" id="PF12833">
    <property type="entry name" value="HTH_18"/>
    <property type="match status" value="1"/>
</dbReference>